<dbReference type="PANTHER" id="PTHR46105">
    <property type="entry name" value="AGAP004733-PA"/>
    <property type="match status" value="1"/>
</dbReference>
<feature type="region of interest" description="Disordered" evidence="2">
    <location>
        <begin position="182"/>
        <end position="204"/>
    </location>
</feature>
<evidence type="ECO:0000256" key="2">
    <source>
        <dbReference type="SAM" id="MobiDB-lite"/>
    </source>
</evidence>
<feature type="domain" description="C2H2-type" evidence="3">
    <location>
        <begin position="1887"/>
        <end position="1910"/>
    </location>
</feature>
<dbReference type="GO" id="GO:0000978">
    <property type="term" value="F:RNA polymerase II cis-regulatory region sequence-specific DNA binding"/>
    <property type="evidence" value="ECO:0007669"/>
    <property type="project" value="TreeGrafter"/>
</dbReference>
<feature type="region of interest" description="Disordered" evidence="2">
    <location>
        <begin position="934"/>
        <end position="1025"/>
    </location>
</feature>
<feature type="domain" description="C2H2-type" evidence="3">
    <location>
        <begin position="1859"/>
        <end position="1886"/>
    </location>
</feature>
<feature type="region of interest" description="Disordered" evidence="2">
    <location>
        <begin position="422"/>
        <end position="447"/>
    </location>
</feature>
<feature type="compositionally biased region" description="Basic and acidic residues" evidence="2">
    <location>
        <begin position="431"/>
        <end position="447"/>
    </location>
</feature>
<feature type="region of interest" description="Disordered" evidence="2">
    <location>
        <begin position="1701"/>
        <end position="1735"/>
    </location>
</feature>
<dbReference type="SMART" id="SM00355">
    <property type="entry name" value="ZnF_C2H2"/>
    <property type="match status" value="4"/>
</dbReference>
<dbReference type="InterPro" id="IPR013087">
    <property type="entry name" value="Znf_C2H2_type"/>
</dbReference>
<keyword evidence="5" id="KW-1185">Reference proteome</keyword>
<keyword evidence="1" id="KW-0479">Metal-binding</keyword>
<reference evidence="4" key="1">
    <citation type="submission" date="2022-12" db="EMBL/GenBank/DDBJ databases">
        <title>Chromosome-level genome assembly of the bean flower thrips Megalurothrips usitatus.</title>
        <authorList>
            <person name="Ma L."/>
            <person name="Liu Q."/>
            <person name="Li H."/>
            <person name="Cai W."/>
        </authorList>
    </citation>
    <scope>NUCLEOTIDE SEQUENCE</scope>
    <source>
        <strain evidence="4">Cailab_2022a</strain>
    </source>
</reference>
<dbReference type="SUPFAM" id="SSF57667">
    <property type="entry name" value="beta-beta-alpha zinc fingers"/>
    <property type="match status" value="1"/>
</dbReference>
<feature type="compositionally biased region" description="Basic and acidic residues" evidence="2">
    <location>
        <begin position="1711"/>
        <end position="1722"/>
    </location>
</feature>
<keyword evidence="1" id="KW-0863">Zinc-finger</keyword>
<organism evidence="4 5">
    <name type="scientific">Megalurothrips usitatus</name>
    <name type="common">bean blossom thrips</name>
    <dbReference type="NCBI Taxonomy" id="439358"/>
    <lineage>
        <taxon>Eukaryota</taxon>
        <taxon>Metazoa</taxon>
        <taxon>Ecdysozoa</taxon>
        <taxon>Arthropoda</taxon>
        <taxon>Hexapoda</taxon>
        <taxon>Insecta</taxon>
        <taxon>Pterygota</taxon>
        <taxon>Neoptera</taxon>
        <taxon>Paraneoptera</taxon>
        <taxon>Thysanoptera</taxon>
        <taxon>Terebrantia</taxon>
        <taxon>Thripoidea</taxon>
        <taxon>Thripidae</taxon>
        <taxon>Megalurothrips</taxon>
    </lineage>
</organism>
<dbReference type="Gene3D" id="3.30.160.60">
    <property type="entry name" value="Classic Zinc Finger"/>
    <property type="match status" value="2"/>
</dbReference>
<feature type="region of interest" description="Disordered" evidence="2">
    <location>
        <begin position="876"/>
        <end position="897"/>
    </location>
</feature>
<feature type="region of interest" description="Disordered" evidence="2">
    <location>
        <begin position="1041"/>
        <end position="1064"/>
    </location>
</feature>
<gene>
    <name evidence="4" type="ORF">ONE63_000519</name>
</gene>
<feature type="region of interest" description="Disordered" evidence="2">
    <location>
        <begin position="1107"/>
        <end position="1269"/>
    </location>
</feature>
<feature type="compositionally biased region" description="Basic and acidic residues" evidence="2">
    <location>
        <begin position="935"/>
        <end position="955"/>
    </location>
</feature>
<dbReference type="InterPro" id="IPR050457">
    <property type="entry name" value="ZnFinger_BTB_dom_contain"/>
</dbReference>
<keyword evidence="1" id="KW-0862">Zinc</keyword>
<feature type="region of interest" description="Disordered" evidence="2">
    <location>
        <begin position="1621"/>
        <end position="1647"/>
    </location>
</feature>
<proteinExistence type="predicted"/>
<dbReference type="Proteomes" id="UP001075354">
    <property type="component" value="Chromosome 1"/>
</dbReference>
<dbReference type="PROSITE" id="PS50157">
    <property type="entry name" value="ZINC_FINGER_C2H2_2"/>
    <property type="match status" value="3"/>
</dbReference>
<feature type="compositionally biased region" description="Polar residues" evidence="2">
    <location>
        <begin position="182"/>
        <end position="194"/>
    </location>
</feature>
<evidence type="ECO:0000313" key="4">
    <source>
        <dbReference type="EMBL" id="KAJ1531870.1"/>
    </source>
</evidence>
<comment type="caution">
    <text evidence="4">The sequence shown here is derived from an EMBL/GenBank/DDBJ whole genome shotgun (WGS) entry which is preliminary data.</text>
</comment>
<feature type="region of interest" description="Disordered" evidence="2">
    <location>
        <begin position="1"/>
        <end position="90"/>
    </location>
</feature>
<feature type="compositionally biased region" description="Basic residues" evidence="2">
    <location>
        <begin position="836"/>
        <end position="845"/>
    </location>
</feature>
<evidence type="ECO:0000313" key="5">
    <source>
        <dbReference type="Proteomes" id="UP001075354"/>
    </source>
</evidence>
<feature type="domain" description="C2H2-type" evidence="3">
    <location>
        <begin position="1830"/>
        <end position="1858"/>
    </location>
</feature>
<feature type="compositionally biased region" description="Basic residues" evidence="2">
    <location>
        <begin position="1320"/>
        <end position="1329"/>
    </location>
</feature>
<name>A0AAV7Y4R9_9NEOP</name>
<dbReference type="PROSITE" id="PS00028">
    <property type="entry name" value="ZINC_FINGER_C2H2_1"/>
    <property type="match status" value="4"/>
</dbReference>
<dbReference type="PANTHER" id="PTHR46105:SF28">
    <property type="entry name" value="ZINC FINGER PROTEIN 37-LIKE"/>
    <property type="match status" value="1"/>
</dbReference>
<feature type="region of interest" description="Disordered" evidence="2">
    <location>
        <begin position="820"/>
        <end position="845"/>
    </location>
</feature>
<protein>
    <recommendedName>
        <fullName evidence="3">C2H2-type domain-containing protein</fullName>
    </recommendedName>
</protein>
<evidence type="ECO:0000256" key="1">
    <source>
        <dbReference type="PROSITE-ProRule" id="PRU00042"/>
    </source>
</evidence>
<feature type="region of interest" description="Disordered" evidence="2">
    <location>
        <begin position="1289"/>
        <end position="1460"/>
    </location>
</feature>
<sequence>MENETNSSPLPVVGSQHHSQESLVDVTGLGSEEPTQLQGGHEEWKFSSQGEVLNDYDTLKKNEKDGQTEKEGTTTEVSEEPKSPASPREEYLSSIPVGLEYEIPSDSEIPSEAADLASWQRKHRKKYQKYTLKDHSQFAVRYGKNFSAAENKITVNCQRNMTRELQSLIQDWDQVENENSYVNKSSIESSSNRKYPSPKKGSDVLSEDDIISAASLILNKCKTVQQSSSLSKSCLKQADNLILTKTTPGAYQSQTHESSAPNEERDLFSQEDMETYCGGANVVNDDSECGEVIKNEGDNAILRNISDAPKSLHSAIKESPVKPFTEDPSEISSCDLTSAAGLIASASGHSCPQPLLSGTLKDDGRKQATSTLCSKSPQQKWLLKQILPSKNLAVYTSTRDTRSNLRFMKEAHSGIEVVVESDDSLSSSMHVSEKDGQNGNENRKNDNFSKKILMGTDKEVAKDSPFNTDVSKQRKHSRLRLKLKSLDGDTAQGREGDIQNLPLSFSGAQDVTTSGPAACVSVKNSIDILQKVNVVDESVDENRNAGGKNVESRYEATKTKDCVVVLERLIGFELGVRYKLEGVKLCPGNTLQKNFFQCLNNNSSSVCRKEIENSKILQDDDVVQEESLDELRRRILEEELQARRIKANQQYKASLKPSALRHTSEKCTAHEGKGVSDMSILSFDEIREQILRAELLERKAKHKNSIINKKGITDVCQRNIGQHSTDDTDLRKISEKEAVFDSEPIPDHTVGSNKKIVKSKTEKCKSKGMLTEVHHEKAFTDEIIVIDGSEEDVDKYEEEPHNHRKILLKVEDVVRNTKEVAGQKESANNEVAKVQGKGRKVKKKNKREATEIAETVQSDLSSSECVPCKKKQKKLKRRDNKNLTEEPTEDYFQENSTNKKKKKCKCDKESIEIEETLPENILKNVPSKLKRIKQKKDENVTEDSAKNDVHEEVAKRKTKMKKSKYQEEVVNSVGTVQETKLEDDSSKKRLKQVKSRDCDNVTNETAQDDVQEVSARKKKKKKKSKYLEEAVEIEDIILHNEADNVPSQKKQKSQEHVDTENVTEELTVADVEEKSARKKKKKVKYQDEHIDVEETVVENIQENVSCKKKHGKLKSRDDKNLTDGVAQEDAEEESAIKKKKKKKSKSHEEAVENTVEIVSENAPDSFPSMKKQKNLKYLDPKDLTDEPAVADAEESGESSARKKSKKVKYQDKPIEIEGTILENVLEDVPSKKKRKKLKSRDSANVIKETAQDDVQEESARKKKKKVKYQDEHIDIEETVVENIQEDVSCKKKHGQLKSRDDKNVTDGVAQEDVEEESIIKKKKKKKKSKSHEEAVENTVEIVSENAPDSFPCMKNQKNLKYLDTDDVTDEPPVADVEESGESSARKKSKKVKYQDKPIEIEGTILENVLEDVPSKKKRKKLKSRDSANVIKETAQDDVQEESARKEKKKNKSKFREGAMEGEIVLDNKPDGFACGKKQKNRDRENLPEYAIEDGLQEERARKRKRKKNEIVENYVTAQNIPIEHIFRKKKRTEKNDDVYSLTEVASQECRVEDTTEPYWKTAIETNHPVEPVVIEIHQNRACFIVDDRQNDLPDKSNIYSAIQNSCAELLHNVSHLHVPKKRRKVTTSLDESPEREQVLSPIQGSLDETDSSSLWFRLSRDSNGSFTQTNENVDTVSPQVTGQSQLNDESRYIEVQDNNRVSEMNPSVAGSHREIPSDEDFHLSYSPDDFQDESVSYNDPVQQLSAPQEPNSENMVATRLGPRYTVHQSGTSAFAENTLNYIKDRKSSTNHNTCTRCQNKFKTPIEMMRHECTAKDPKDKKRPNDERAKFKCRLCDRVYIKKCHMNHHIRATHQKIRKHICSECPMAFSEAQTLTVHLRYHFGNKPYECNLCKLSYVNSSHLFRHYSEVHKLVPNFPCDYCKNSYFFEPDLKLHIKRCHKKKAIGIVETIA</sequence>
<accession>A0AAV7Y4R9</accession>
<dbReference type="InterPro" id="IPR036236">
    <property type="entry name" value="Znf_C2H2_sf"/>
</dbReference>
<dbReference type="EMBL" id="JAPTSV010000001">
    <property type="protein sequence ID" value="KAJ1531870.1"/>
    <property type="molecule type" value="Genomic_DNA"/>
</dbReference>
<feature type="compositionally biased region" description="Basic and acidic residues" evidence="2">
    <location>
        <begin position="57"/>
        <end position="90"/>
    </location>
</feature>
<evidence type="ECO:0000259" key="3">
    <source>
        <dbReference type="PROSITE" id="PS50157"/>
    </source>
</evidence>
<dbReference type="GO" id="GO:0008270">
    <property type="term" value="F:zinc ion binding"/>
    <property type="evidence" value="ECO:0007669"/>
    <property type="project" value="UniProtKB-KW"/>
</dbReference>
<dbReference type="GO" id="GO:0000981">
    <property type="term" value="F:DNA-binding transcription factor activity, RNA polymerase II-specific"/>
    <property type="evidence" value="ECO:0007669"/>
    <property type="project" value="TreeGrafter"/>
</dbReference>